<reference evidence="3" key="1">
    <citation type="submission" date="2023-07" db="EMBL/GenBank/DDBJ databases">
        <authorList>
            <person name="Stuckert A."/>
        </authorList>
    </citation>
    <scope>NUCLEOTIDE SEQUENCE</scope>
</reference>
<dbReference type="InterPro" id="IPR050991">
    <property type="entry name" value="ECM_Regulatory_Proteins"/>
</dbReference>
<dbReference type="InterPro" id="IPR036116">
    <property type="entry name" value="FN3_sf"/>
</dbReference>
<dbReference type="Gene3D" id="2.60.40.10">
    <property type="entry name" value="Immunoglobulins"/>
    <property type="match status" value="7"/>
</dbReference>
<dbReference type="SUPFAM" id="SSF49265">
    <property type="entry name" value="Fibronectin type III"/>
    <property type="match status" value="4"/>
</dbReference>
<comment type="caution">
    <text evidence="3">The sequence shown here is derived from an EMBL/GenBank/DDBJ whole genome shotgun (WGS) entry which is preliminary data.</text>
</comment>
<feature type="domain" description="Fibronectin type-III" evidence="2">
    <location>
        <begin position="168"/>
        <end position="256"/>
    </location>
</feature>
<accession>A0ABN9MC93</accession>
<name>A0ABN9MC93_9NEOB</name>
<dbReference type="PANTHER" id="PTHR46708:SF7">
    <property type="entry name" value="FIBRONECTIN TYPE-III DOMAIN-CONTAINING PROTEIN"/>
    <property type="match status" value="1"/>
</dbReference>
<dbReference type="InterPro" id="IPR003961">
    <property type="entry name" value="FN3_dom"/>
</dbReference>
<evidence type="ECO:0000313" key="3">
    <source>
        <dbReference type="EMBL" id="CAJ0964389.1"/>
    </source>
</evidence>
<dbReference type="PANTHER" id="PTHR46708">
    <property type="entry name" value="TENASCIN"/>
    <property type="match status" value="1"/>
</dbReference>
<dbReference type="SMART" id="SM00060">
    <property type="entry name" value="FN3"/>
    <property type="match status" value="6"/>
</dbReference>
<dbReference type="CDD" id="cd00063">
    <property type="entry name" value="FN3"/>
    <property type="match status" value="7"/>
</dbReference>
<gene>
    <name evidence="3" type="ORF">RIMI_LOCUS19158366</name>
</gene>
<feature type="domain" description="Fibronectin type-III" evidence="2">
    <location>
        <begin position="528"/>
        <end position="613"/>
    </location>
</feature>
<feature type="domain" description="Fibronectin type-III" evidence="2">
    <location>
        <begin position="438"/>
        <end position="525"/>
    </location>
</feature>
<feature type="domain" description="Fibronectin type-III" evidence="2">
    <location>
        <begin position="348"/>
        <end position="434"/>
    </location>
</feature>
<feature type="domain" description="Fibronectin type-III" evidence="2">
    <location>
        <begin position="75"/>
        <end position="167"/>
    </location>
</feature>
<proteinExistence type="predicted"/>
<evidence type="ECO:0000313" key="4">
    <source>
        <dbReference type="Proteomes" id="UP001176940"/>
    </source>
</evidence>
<keyword evidence="1" id="KW-0677">Repeat</keyword>
<dbReference type="Proteomes" id="UP001176940">
    <property type="component" value="Unassembled WGS sequence"/>
</dbReference>
<feature type="domain" description="Fibronectin type-III" evidence="2">
    <location>
        <begin position="257"/>
        <end position="347"/>
    </location>
</feature>
<feature type="domain" description="Fibronectin type-III" evidence="2">
    <location>
        <begin position="1"/>
        <end position="74"/>
    </location>
</feature>
<sequence>MAATWRAVRGATGYRISWVSQTGEDTKDFDVGPAVTSYAIQNLQPSTEYTISVSPLFGAAEGPAVSTRVKTDSGIVQVLRTFADSPTSIQVTWNLIPEATGYRLEWRRARGGTKSPQIVNLPTTVNKYDITGLRPGTEYRITLFTLYDGKEIATPATTSETGSTIGTITDLKVIEVTGKRVRLSWNGIAGATEYKVVIRNADGSFERTRNVPGNRNTIDIDDLEENITYYVLISALIGRREGSPVSITVRTETVTFSITNLRVLDARRGRIRLAWNGFPGATEYRIFIRNSEDGTERSQVISGDQTTYELTDIQEGITYIVRITPMVGAREGIPVNINVKTEDTVVAGVANLRVVDTTSSRLRIAWTGIARATGYRVTWRHSDGREISRTLPAGTTSFDIEPLQGNTVYVIGVTALIGSTESSPATVTVRTEEDSVDQVSNLRSSSIGENVIRLEWSPVPRATSYRITWRRRDGVEVSRLVTRDVTSMDIPDLVPGTAYTIFVSTLIGTRESEPISIVAQTARQEVGAVTSLRIFESQNIVRVTWVGVQGATAYKISWSPERGGPEQSKEVPGNANTFELVNLEPGVRYVVKVTALVGNRQGDPVSTSVTTRE</sequence>
<keyword evidence="4" id="KW-1185">Reference proteome</keyword>
<dbReference type="PROSITE" id="PS50853">
    <property type="entry name" value="FN3"/>
    <property type="match status" value="7"/>
</dbReference>
<dbReference type="Pfam" id="PF00041">
    <property type="entry name" value="fn3"/>
    <property type="match status" value="5"/>
</dbReference>
<protein>
    <recommendedName>
        <fullName evidence="2">Fibronectin type-III domain-containing protein</fullName>
    </recommendedName>
</protein>
<organism evidence="3 4">
    <name type="scientific">Ranitomeya imitator</name>
    <name type="common">mimic poison frog</name>
    <dbReference type="NCBI Taxonomy" id="111125"/>
    <lineage>
        <taxon>Eukaryota</taxon>
        <taxon>Metazoa</taxon>
        <taxon>Chordata</taxon>
        <taxon>Craniata</taxon>
        <taxon>Vertebrata</taxon>
        <taxon>Euteleostomi</taxon>
        <taxon>Amphibia</taxon>
        <taxon>Batrachia</taxon>
        <taxon>Anura</taxon>
        <taxon>Neobatrachia</taxon>
        <taxon>Hyloidea</taxon>
        <taxon>Dendrobatidae</taxon>
        <taxon>Dendrobatinae</taxon>
        <taxon>Ranitomeya</taxon>
    </lineage>
</organism>
<dbReference type="InterPro" id="IPR013783">
    <property type="entry name" value="Ig-like_fold"/>
</dbReference>
<evidence type="ECO:0000256" key="1">
    <source>
        <dbReference type="ARBA" id="ARBA00022737"/>
    </source>
</evidence>
<evidence type="ECO:0000259" key="2">
    <source>
        <dbReference type="PROSITE" id="PS50853"/>
    </source>
</evidence>
<dbReference type="EMBL" id="CAUEEQ010060439">
    <property type="protein sequence ID" value="CAJ0964389.1"/>
    <property type="molecule type" value="Genomic_DNA"/>
</dbReference>